<accession>A0A941ESS5</accession>
<dbReference type="AlphaFoldDB" id="A0A941ESS5"/>
<gene>
    <name evidence="1" type="ORF">KDL01_29275</name>
</gene>
<proteinExistence type="predicted"/>
<dbReference type="Proteomes" id="UP000675781">
    <property type="component" value="Unassembled WGS sequence"/>
</dbReference>
<keyword evidence="2" id="KW-1185">Reference proteome</keyword>
<sequence length="724" mass="79235">MEHAVSSPEDKVGAARADPLAEARATADATAANRAYESFQHSVSAAGPVGVIGGATISGGMHIYATGHPHRTPSSGPVRADHLEQIKSWYAAAPHDPELRSALNERHVVVIQGLRESGRTTTALKLLSEFATTGVEWLAVESGLNGVSAERLQPGHGYLGELPTLDHRLDEAALDGFSQRLRERGAYCVLLPPPGSEEIRAQVYLRGHVPPPQGAVLKARIEAEGARRRPGRTGDLDVMIELSRDKELWDLLGTDPGPAEEVWLAEMVIRLADGSCDRQYALSSWNELIDRRIGRWLAQLPQGVDLHRQRSAVEDFAFRLALAVFNDSPVHLVVEAGERLAFELFTTANPRLEPGRNVFASLDDDRMAMIWARMRDGTVGFGDVSVPARLLAYRDERVAVRLLATVWNQRPNLRRPILRWLRDLSQDRRPDIWMRAALAIGLVTSWDFAYSYHEAIESWAGSEDVKQRLAAATAMNQTARDENTRLAVSSALRSWAGGDEPGLMWTAAVAFGYGVSDAASVLRLLHRIGVWKDGELVHIASKSVAELFARGRFAEVLKAVDSWIDDRRLNGRILGLLVVLRVGDLRVSQVPNIEGLPLGPDARAALADSARANWPLVVAVAQFDAAIGRLLADCVWQALSSALVADAMRDEIGDWIRAADESADLLGPLGTFLRGLIDDEDDEARLLHLVDTLTEDPDEPLPQSTAQAVREAIGWAAVKRRGES</sequence>
<dbReference type="SUPFAM" id="SSF48371">
    <property type="entry name" value="ARM repeat"/>
    <property type="match status" value="1"/>
</dbReference>
<evidence type="ECO:0000313" key="1">
    <source>
        <dbReference type="EMBL" id="MBR7837407.1"/>
    </source>
</evidence>
<comment type="caution">
    <text evidence="1">The sequence shown here is derived from an EMBL/GenBank/DDBJ whole genome shotgun (WGS) entry which is preliminary data.</text>
</comment>
<dbReference type="RefSeq" id="WP_212531875.1">
    <property type="nucleotide sequence ID" value="NZ_JAGSOG010000201.1"/>
</dbReference>
<evidence type="ECO:0008006" key="3">
    <source>
        <dbReference type="Google" id="ProtNLM"/>
    </source>
</evidence>
<name>A0A941ESS5_9ACTN</name>
<reference evidence="1" key="1">
    <citation type="submission" date="2021-04" db="EMBL/GenBank/DDBJ databases">
        <title>Genome based classification of Actinospica acidithermotolerans sp. nov., an actinobacterium isolated from an Indonesian hot spring.</title>
        <authorList>
            <person name="Kusuma A.B."/>
            <person name="Putra K.E."/>
            <person name="Nafisah S."/>
            <person name="Loh J."/>
            <person name="Nouioui I."/>
            <person name="Goodfellow M."/>
        </authorList>
    </citation>
    <scope>NUCLEOTIDE SEQUENCE</scope>
    <source>
        <strain evidence="1">CSCA 57</strain>
    </source>
</reference>
<evidence type="ECO:0000313" key="2">
    <source>
        <dbReference type="Proteomes" id="UP000675781"/>
    </source>
</evidence>
<dbReference type="InterPro" id="IPR016024">
    <property type="entry name" value="ARM-type_fold"/>
</dbReference>
<organism evidence="1 2">
    <name type="scientific">Actinospica durhamensis</name>
    <dbReference type="NCBI Taxonomy" id="1508375"/>
    <lineage>
        <taxon>Bacteria</taxon>
        <taxon>Bacillati</taxon>
        <taxon>Actinomycetota</taxon>
        <taxon>Actinomycetes</taxon>
        <taxon>Catenulisporales</taxon>
        <taxon>Actinospicaceae</taxon>
        <taxon>Actinospica</taxon>
    </lineage>
</organism>
<protein>
    <recommendedName>
        <fullName evidence="3">LigA protein</fullName>
    </recommendedName>
</protein>
<dbReference type="EMBL" id="JAGSOG010000201">
    <property type="protein sequence ID" value="MBR7837407.1"/>
    <property type="molecule type" value="Genomic_DNA"/>
</dbReference>